<evidence type="ECO:0000256" key="1">
    <source>
        <dbReference type="SAM" id="MobiDB-lite"/>
    </source>
</evidence>
<feature type="region of interest" description="Disordered" evidence="1">
    <location>
        <begin position="63"/>
        <end position="86"/>
    </location>
</feature>
<accession>A0A3R8X5E6</accession>
<gene>
    <name evidence="2" type="ORF">DS079_10905</name>
</gene>
<dbReference type="AlphaFoldDB" id="A0A3R8X5E6"/>
<feature type="compositionally biased region" description="Basic and acidic residues" evidence="1">
    <location>
        <begin position="63"/>
        <end position="72"/>
    </location>
</feature>
<dbReference type="GeneID" id="78121531"/>
<dbReference type="EMBL" id="QOCI01000008">
    <property type="protein sequence ID" value="RRR18248.1"/>
    <property type="molecule type" value="Genomic_DNA"/>
</dbReference>
<evidence type="ECO:0000313" key="2">
    <source>
        <dbReference type="EMBL" id="RRR18248.1"/>
    </source>
</evidence>
<evidence type="ECO:0000313" key="3">
    <source>
        <dbReference type="Proteomes" id="UP000274327"/>
    </source>
</evidence>
<reference evidence="2 3" key="1">
    <citation type="submission" date="2018-07" db="EMBL/GenBank/DDBJ databases">
        <title>Brachybacteriurn paraconglorneratum KCTC 9916.</title>
        <authorList>
            <person name="Li Y."/>
        </authorList>
    </citation>
    <scope>NUCLEOTIDE SEQUENCE [LARGE SCALE GENOMIC DNA]</scope>
    <source>
        <strain evidence="2 3">KCTC 9916</strain>
    </source>
</reference>
<sequence>MPGWQLWDRLLVLAQPLHDMDLCPSGAGPEHYRDECDADTTDIEPEAVEATCVYLVAREEWQAERDQDKNPEKGVLVGFKDGAAQE</sequence>
<comment type="caution">
    <text evidence="2">The sequence shown here is derived from an EMBL/GenBank/DDBJ whole genome shotgun (WGS) entry which is preliminary data.</text>
</comment>
<proteinExistence type="predicted"/>
<name>A0A3R8X5E6_9MICO</name>
<keyword evidence="3" id="KW-1185">Reference proteome</keyword>
<protein>
    <submittedName>
        <fullName evidence="2">Uncharacterized protein</fullName>
    </submittedName>
</protein>
<organism evidence="2 3">
    <name type="scientific">Brachybacterium paraconglomeratum</name>
    <dbReference type="NCBI Taxonomy" id="173362"/>
    <lineage>
        <taxon>Bacteria</taxon>
        <taxon>Bacillati</taxon>
        <taxon>Actinomycetota</taxon>
        <taxon>Actinomycetes</taxon>
        <taxon>Micrococcales</taxon>
        <taxon>Dermabacteraceae</taxon>
        <taxon>Brachybacterium</taxon>
    </lineage>
</organism>
<dbReference type="Proteomes" id="UP000274327">
    <property type="component" value="Unassembled WGS sequence"/>
</dbReference>
<dbReference type="RefSeq" id="WP_126987543.1">
    <property type="nucleotide sequence ID" value="NZ_ML133856.1"/>
</dbReference>